<accession>A0A6A6XB40</accession>
<keyword evidence="2" id="KW-0378">Hydrolase</keyword>
<dbReference type="InterPro" id="IPR052897">
    <property type="entry name" value="Sec-Metab_Biosynth_Hydrolase"/>
</dbReference>
<dbReference type="EMBL" id="MU001937">
    <property type="protein sequence ID" value="KAF2793223.1"/>
    <property type="molecule type" value="Genomic_DNA"/>
</dbReference>
<dbReference type="Proteomes" id="UP000799757">
    <property type="component" value="Unassembled WGS sequence"/>
</dbReference>
<dbReference type="Pfam" id="PF12697">
    <property type="entry name" value="Abhydrolase_6"/>
    <property type="match status" value="1"/>
</dbReference>
<dbReference type="OrthoDB" id="1263307at2759"/>
<dbReference type="AlphaFoldDB" id="A0A6A6XB40"/>
<evidence type="ECO:0000313" key="3">
    <source>
        <dbReference type="Proteomes" id="UP000799757"/>
    </source>
</evidence>
<organism evidence="2 3">
    <name type="scientific">Melanomma pulvis-pyrius CBS 109.77</name>
    <dbReference type="NCBI Taxonomy" id="1314802"/>
    <lineage>
        <taxon>Eukaryota</taxon>
        <taxon>Fungi</taxon>
        <taxon>Dikarya</taxon>
        <taxon>Ascomycota</taxon>
        <taxon>Pezizomycotina</taxon>
        <taxon>Dothideomycetes</taxon>
        <taxon>Pleosporomycetidae</taxon>
        <taxon>Pleosporales</taxon>
        <taxon>Melanommataceae</taxon>
        <taxon>Melanomma</taxon>
    </lineage>
</organism>
<dbReference type="GO" id="GO:0016787">
    <property type="term" value="F:hydrolase activity"/>
    <property type="evidence" value="ECO:0007669"/>
    <property type="project" value="UniProtKB-KW"/>
</dbReference>
<dbReference type="PANTHER" id="PTHR37017">
    <property type="entry name" value="AB HYDROLASE-1 DOMAIN-CONTAINING PROTEIN-RELATED"/>
    <property type="match status" value="1"/>
</dbReference>
<dbReference type="InterPro" id="IPR029058">
    <property type="entry name" value="AB_hydrolase_fold"/>
</dbReference>
<evidence type="ECO:0000259" key="1">
    <source>
        <dbReference type="Pfam" id="PF12697"/>
    </source>
</evidence>
<feature type="domain" description="AB hydrolase-1" evidence="1">
    <location>
        <begin position="7"/>
        <end position="239"/>
    </location>
</feature>
<proteinExistence type="predicted"/>
<evidence type="ECO:0000313" key="2">
    <source>
        <dbReference type="EMBL" id="KAF2793223.1"/>
    </source>
</evidence>
<dbReference type="PANTHER" id="PTHR37017:SF11">
    <property type="entry name" value="ESTERASE_LIPASE_THIOESTERASE DOMAIN-CONTAINING PROTEIN"/>
    <property type="match status" value="1"/>
</dbReference>
<protein>
    <submittedName>
        <fullName evidence="2">Alpha/beta-hydrolase</fullName>
    </submittedName>
</protein>
<keyword evidence="3" id="KW-1185">Reference proteome</keyword>
<dbReference type="SUPFAM" id="SSF53474">
    <property type="entry name" value="alpha/beta-Hydrolases"/>
    <property type="match status" value="1"/>
</dbReference>
<gene>
    <name evidence="2" type="ORF">K505DRAFT_306188</name>
</gene>
<dbReference type="InterPro" id="IPR000073">
    <property type="entry name" value="AB_hydrolase_1"/>
</dbReference>
<sequence>MATKPQIVLIPGAWHTPAAFSTIIAKLEEAGYTVHTRQLPSVGNPKPPTDLSEDIVAVQDLVTEAIGDGNDVVVVPHSWAGIVAGSGLVGYGKKQREENGEKGGIVKGAYMCAFIVPEGVSLMDAIQHQIPEWWTIEVCGPHSVANDPNIFYNDLSPSEQQKYFALIKSHAIATKYSKSTAASWKDIPTTYLLCEDDNAIPAFAQDLMTGGVKAMGGEIEVERIKSSHSPYLSQPDVVVGWIRRAAGEEI</sequence>
<reference evidence="2" key="1">
    <citation type="journal article" date="2020" name="Stud. Mycol.">
        <title>101 Dothideomycetes genomes: a test case for predicting lifestyles and emergence of pathogens.</title>
        <authorList>
            <person name="Haridas S."/>
            <person name="Albert R."/>
            <person name="Binder M."/>
            <person name="Bloem J."/>
            <person name="Labutti K."/>
            <person name="Salamov A."/>
            <person name="Andreopoulos B."/>
            <person name="Baker S."/>
            <person name="Barry K."/>
            <person name="Bills G."/>
            <person name="Bluhm B."/>
            <person name="Cannon C."/>
            <person name="Castanera R."/>
            <person name="Culley D."/>
            <person name="Daum C."/>
            <person name="Ezra D."/>
            <person name="Gonzalez J."/>
            <person name="Henrissat B."/>
            <person name="Kuo A."/>
            <person name="Liang C."/>
            <person name="Lipzen A."/>
            <person name="Lutzoni F."/>
            <person name="Magnuson J."/>
            <person name="Mondo S."/>
            <person name="Nolan M."/>
            <person name="Ohm R."/>
            <person name="Pangilinan J."/>
            <person name="Park H.-J."/>
            <person name="Ramirez L."/>
            <person name="Alfaro M."/>
            <person name="Sun H."/>
            <person name="Tritt A."/>
            <person name="Yoshinaga Y."/>
            <person name="Zwiers L.-H."/>
            <person name="Turgeon B."/>
            <person name="Goodwin S."/>
            <person name="Spatafora J."/>
            <person name="Crous P."/>
            <person name="Grigoriev I."/>
        </authorList>
    </citation>
    <scope>NUCLEOTIDE SEQUENCE</scope>
    <source>
        <strain evidence="2">CBS 109.77</strain>
    </source>
</reference>
<name>A0A6A6XB40_9PLEO</name>
<dbReference type="Gene3D" id="3.40.50.1820">
    <property type="entry name" value="alpha/beta hydrolase"/>
    <property type="match status" value="1"/>
</dbReference>